<proteinExistence type="predicted"/>
<evidence type="ECO:0000259" key="1">
    <source>
        <dbReference type="Pfam" id="PF00561"/>
    </source>
</evidence>
<organism evidence="2 3">
    <name type="scientific">Pseudonocardia adelaidensis</name>
    <dbReference type="NCBI Taxonomy" id="648754"/>
    <lineage>
        <taxon>Bacteria</taxon>
        <taxon>Bacillati</taxon>
        <taxon>Actinomycetota</taxon>
        <taxon>Actinomycetes</taxon>
        <taxon>Pseudonocardiales</taxon>
        <taxon>Pseudonocardiaceae</taxon>
        <taxon>Pseudonocardia</taxon>
    </lineage>
</organism>
<protein>
    <submittedName>
        <fullName evidence="2">Alpha/beta fold hydrolase</fullName>
    </submittedName>
</protein>
<dbReference type="InterPro" id="IPR029058">
    <property type="entry name" value="AB_hydrolase_fold"/>
</dbReference>
<feature type="domain" description="AB hydrolase-1" evidence="1">
    <location>
        <begin position="24"/>
        <end position="262"/>
    </location>
</feature>
<dbReference type="EMBL" id="BAABJO010000024">
    <property type="protein sequence ID" value="GAA5131573.1"/>
    <property type="molecule type" value="Genomic_DNA"/>
</dbReference>
<accession>A0ABP9NQJ8</accession>
<dbReference type="GO" id="GO:0016787">
    <property type="term" value="F:hydrolase activity"/>
    <property type="evidence" value="ECO:0007669"/>
    <property type="project" value="UniProtKB-KW"/>
</dbReference>
<dbReference type="InterPro" id="IPR000073">
    <property type="entry name" value="AB_hydrolase_1"/>
</dbReference>
<evidence type="ECO:0000313" key="2">
    <source>
        <dbReference type="EMBL" id="GAA5131573.1"/>
    </source>
</evidence>
<keyword evidence="2" id="KW-0378">Hydrolase</keyword>
<dbReference type="Proteomes" id="UP001500804">
    <property type="component" value="Unassembled WGS sequence"/>
</dbReference>
<dbReference type="Pfam" id="PF00561">
    <property type="entry name" value="Abhydrolase_1"/>
    <property type="match status" value="1"/>
</dbReference>
<name>A0ABP9NQJ8_9PSEU</name>
<dbReference type="SUPFAM" id="SSF53474">
    <property type="entry name" value="alpha/beta-Hydrolases"/>
    <property type="match status" value="1"/>
</dbReference>
<dbReference type="Gene3D" id="3.40.50.1820">
    <property type="entry name" value="alpha/beta hydrolase"/>
    <property type="match status" value="1"/>
</dbReference>
<comment type="caution">
    <text evidence="2">The sequence shown here is derived from an EMBL/GenBank/DDBJ whole genome shotgun (WGS) entry which is preliminary data.</text>
</comment>
<dbReference type="InterPro" id="IPR050266">
    <property type="entry name" value="AB_hydrolase_sf"/>
</dbReference>
<evidence type="ECO:0000313" key="3">
    <source>
        <dbReference type="Proteomes" id="UP001500804"/>
    </source>
</evidence>
<sequence length="277" mass="29860">MEPAMPQVQLPQGTIHYGDSGSGPVVLLVHGLLVNGSLWERVVPLLAEDFRVVVPDLPLGSHPEAMHPDADLSPAGVARLIADFMDALDLADVTLVGNDTGGAICQLVAADHPERLARLALTNCDAYENFLPPAFRPLQLLPRIPGGMWLAARAMALPVSRWVFGLLAATPIPPALVDGWVGPARRDPGVRHDVGKVLRRITARDTMRAIAVLRGFDRPTLLAWGRDDPFFAASHPERLATDIPGARLVWIEGAKTFVPLDAPARLAELIRDPDATL</sequence>
<dbReference type="PANTHER" id="PTHR43798">
    <property type="entry name" value="MONOACYLGLYCEROL LIPASE"/>
    <property type="match status" value="1"/>
</dbReference>
<keyword evidence="3" id="KW-1185">Reference proteome</keyword>
<dbReference type="PRINTS" id="PR00111">
    <property type="entry name" value="ABHYDROLASE"/>
</dbReference>
<gene>
    <name evidence="2" type="ORF">GCM10023320_54970</name>
</gene>
<reference evidence="3" key="1">
    <citation type="journal article" date="2019" name="Int. J. Syst. Evol. Microbiol.">
        <title>The Global Catalogue of Microorganisms (GCM) 10K type strain sequencing project: providing services to taxonomists for standard genome sequencing and annotation.</title>
        <authorList>
            <consortium name="The Broad Institute Genomics Platform"/>
            <consortium name="The Broad Institute Genome Sequencing Center for Infectious Disease"/>
            <person name="Wu L."/>
            <person name="Ma J."/>
        </authorList>
    </citation>
    <scope>NUCLEOTIDE SEQUENCE [LARGE SCALE GENOMIC DNA]</scope>
    <source>
        <strain evidence="3">JCM 18302</strain>
    </source>
</reference>